<dbReference type="Gene3D" id="3.30.160.60">
    <property type="entry name" value="Classic Zinc Finger"/>
    <property type="match status" value="1"/>
</dbReference>
<proteinExistence type="predicted"/>
<dbReference type="PROSITE" id="PS00028">
    <property type="entry name" value="ZINC_FINGER_C2H2_1"/>
    <property type="match status" value="1"/>
</dbReference>
<comment type="caution">
    <text evidence="4">The sequence shown here is derived from an EMBL/GenBank/DDBJ whole genome shotgun (WGS) entry which is preliminary data.</text>
</comment>
<accession>A0A7K4MYS8</accession>
<evidence type="ECO:0000259" key="2">
    <source>
        <dbReference type="PROSITE" id="PS50157"/>
    </source>
</evidence>
<feature type="domain" description="C2H2-type" evidence="2">
    <location>
        <begin position="12"/>
        <end position="40"/>
    </location>
</feature>
<reference evidence="5 6" key="1">
    <citation type="journal article" date="2019" name="Environ. Microbiol.">
        <title>Genomics insights into ecotype formation of ammonia-oxidizing archaea in the deep ocean.</title>
        <authorList>
            <person name="Wang Y."/>
            <person name="Huang J.M."/>
            <person name="Cui G.J."/>
            <person name="Nunoura T."/>
            <person name="Takaki Y."/>
            <person name="Li W.L."/>
            <person name="Li J."/>
            <person name="Gao Z.M."/>
            <person name="Takai K."/>
            <person name="Zhang A.Q."/>
            <person name="Stepanauskas R."/>
        </authorList>
    </citation>
    <scope>NUCLEOTIDE SEQUENCE [LARGE SCALE GENOMIC DNA]</scope>
    <source>
        <strain evidence="4 6">D17</strain>
        <strain evidence="3 5">L15b</strain>
    </source>
</reference>
<dbReference type="Proteomes" id="UP000523105">
    <property type="component" value="Unassembled WGS sequence"/>
</dbReference>
<dbReference type="Proteomes" id="UP000554454">
    <property type="component" value="Unassembled WGS sequence"/>
</dbReference>
<dbReference type="AlphaFoldDB" id="A0A7K4MYS8"/>
<evidence type="ECO:0000313" key="6">
    <source>
        <dbReference type="Proteomes" id="UP000554454"/>
    </source>
</evidence>
<name>A0A7K4MYS8_9ARCH</name>
<dbReference type="InterPro" id="IPR013087">
    <property type="entry name" value="Znf_C2H2_type"/>
</dbReference>
<protein>
    <recommendedName>
        <fullName evidence="2">C2H2-type domain-containing protein</fullName>
    </recommendedName>
</protein>
<sequence length="65" mass="7483">MGLFGKKDNDETKCNKCDLEFSSPERLKRHTEKAHNPKGSKTQIKKETWGTIKTRHRKDRNVAAG</sequence>
<organism evidence="4 6">
    <name type="scientific">Marine Group I thaumarchaeote</name>
    <dbReference type="NCBI Taxonomy" id="2511932"/>
    <lineage>
        <taxon>Archaea</taxon>
        <taxon>Nitrososphaerota</taxon>
        <taxon>Marine Group I</taxon>
    </lineage>
</organism>
<feature type="compositionally biased region" description="Basic residues" evidence="1">
    <location>
        <begin position="27"/>
        <end position="38"/>
    </location>
</feature>
<dbReference type="EMBL" id="JACASV010000048">
    <property type="protein sequence ID" value="NWJ43733.1"/>
    <property type="molecule type" value="Genomic_DNA"/>
</dbReference>
<evidence type="ECO:0000313" key="3">
    <source>
        <dbReference type="EMBL" id="NWJ43733.1"/>
    </source>
</evidence>
<reference evidence="4" key="2">
    <citation type="submission" date="2020-06" db="EMBL/GenBank/DDBJ databases">
        <authorList>
            <person name="Wang Y."/>
        </authorList>
    </citation>
    <scope>NUCLEOTIDE SEQUENCE</scope>
    <source>
        <strain evidence="4">D17</strain>
        <strain evidence="3">L15b</strain>
    </source>
</reference>
<evidence type="ECO:0000313" key="4">
    <source>
        <dbReference type="EMBL" id="NWJ68394.1"/>
    </source>
</evidence>
<dbReference type="PROSITE" id="PS50157">
    <property type="entry name" value="ZINC_FINGER_C2H2_2"/>
    <property type="match status" value="1"/>
</dbReference>
<gene>
    <name evidence="4" type="ORF">HX834_03480</name>
    <name evidence="3" type="ORF">HX837_05980</name>
</gene>
<dbReference type="EMBL" id="JACATA010000009">
    <property type="protein sequence ID" value="NWJ68394.1"/>
    <property type="molecule type" value="Genomic_DNA"/>
</dbReference>
<keyword evidence="6" id="KW-1185">Reference proteome</keyword>
<evidence type="ECO:0000256" key="1">
    <source>
        <dbReference type="SAM" id="MobiDB-lite"/>
    </source>
</evidence>
<feature type="region of interest" description="Disordered" evidence="1">
    <location>
        <begin position="25"/>
        <end position="65"/>
    </location>
</feature>
<evidence type="ECO:0000313" key="5">
    <source>
        <dbReference type="Proteomes" id="UP000523105"/>
    </source>
</evidence>